<evidence type="ECO:0000313" key="2">
    <source>
        <dbReference type="Proteomes" id="UP000184267"/>
    </source>
</evidence>
<sequence>MVEILQVQDSLNAHSPFLGTTTDDWLAHDHDVPAPVYLFAYPSHTSTDPHRARWSIAWPVGGPTVAQMVAWRHIHLDAYENESGLETDPPRYVYGGAITKTAGPGTVLAKRFLLAVVDLPARQHIEALAAETPLERLDAADMDMHDAHAQGWIRELLDRMVRSAVISSETRDSAIEQASSVLGLCE</sequence>
<accession>A0A1M2W732</accession>
<keyword evidence="2" id="KW-1185">Reference proteome</keyword>
<dbReference type="AlphaFoldDB" id="A0A1M2W732"/>
<proteinExistence type="predicted"/>
<dbReference type="EMBL" id="MNAD01000145">
    <property type="protein sequence ID" value="OJT15661.1"/>
    <property type="molecule type" value="Genomic_DNA"/>
</dbReference>
<organism evidence="1 2">
    <name type="scientific">Trametes pubescens</name>
    <name type="common">White-rot fungus</name>
    <dbReference type="NCBI Taxonomy" id="154538"/>
    <lineage>
        <taxon>Eukaryota</taxon>
        <taxon>Fungi</taxon>
        <taxon>Dikarya</taxon>
        <taxon>Basidiomycota</taxon>
        <taxon>Agaricomycotina</taxon>
        <taxon>Agaricomycetes</taxon>
        <taxon>Polyporales</taxon>
        <taxon>Polyporaceae</taxon>
        <taxon>Trametes</taxon>
    </lineage>
</organism>
<gene>
    <name evidence="1" type="ORF">TRAPUB_5489</name>
</gene>
<evidence type="ECO:0000313" key="1">
    <source>
        <dbReference type="EMBL" id="OJT15661.1"/>
    </source>
</evidence>
<protein>
    <submittedName>
        <fullName evidence="1">Uncharacterized protein</fullName>
    </submittedName>
</protein>
<comment type="caution">
    <text evidence="1">The sequence shown here is derived from an EMBL/GenBank/DDBJ whole genome shotgun (WGS) entry which is preliminary data.</text>
</comment>
<name>A0A1M2W732_TRAPU</name>
<dbReference type="Proteomes" id="UP000184267">
    <property type="component" value="Unassembled WGS sequence"/>
</dbReference>
<dbReference type="OrthoDB" id="37659at2759"/>
<reference evidence="1 2" key="1">
    <citation type="submission" date="2016-10" db="EMBL/GenBank/DDBJ databases">
        <title>Genome sequence of the basidiomycete white-rot fungus Trametes pubescens.</title>
        <authorList>
            <person name="Makela M.R."/>
            <person name="Granchi Z."/>
            <person name="Peng M."/>
            <person name="De Vries R.P."/>
            <person name="Grigoriev I."/>
            <person name="Riley R."/>
            <person name="Hilden K."/>
        </authorList>
    </citation>
    <scope>NUCLEOTIDE SEQUENCE [LARGE SCALE GENOMIC DNA]</scope>
    <source>
        <strain evidence="1 2">FBCC735</strain>
    </source>
</reference>